<reference evidence="3" key="2">
    <citation type="journal article" date="2017" name="Genome Announc.">
        <title>Draft genome sequence of Paludibacter jiangxiensis NM7(T), a propionate-producing fermentative bacterium.</title>
        <authorList>
            <person name="Qiu Y.-L."/>
            <person name="Tourlousse D.M."/>
            <person name="Matsuura N."/>
            <person name="Ohashi A."/>
            <person name="Sekiguchi Y."/>
        </authorList>
    </citation>
    <scope>NUCLEOTIDE SEQUENCE [LARGE SCALE GENOMIC DNA]</scope>
    <source>
        <strain evidence="3">NM7</strain>
    </source>
</reference>
<comment type="caution">
    <text evidence="2">The sequence shown here is derived from an EMBL/GenBank/DDBJ whole genome shotgun (WGS) entry which is preliminary data.</text>
</comment>
<dbReference type="Proteomes" id="UP000076586">
    <property type="component" value="Unassembled WGS sequence"/>
</dbReference>
<feature type="domain" description="Transposase IS200-like" evidence="1">
    <location>
        <begin position="22"/>
        <end position="193"/>
    </location>
</feature>
<dbReference type="OrthoDB" id="9794403at2"/>
<accession>A0A170Z0S6</accession>
<organism evidence="2 3">
    <name type="scientific">Paludibacter jiangxiensis</name>
    <dbReference type="NCBI Taxonomy" id="681398"/>
    <lineage>
        <taxon>Bacteria</taxon>
        <taxon>Pseudomonadati</taxon>
        <taxon>Bacteroidota</taxon>
        <taxon>Bacteroidia</taxon>
        <taxon>Bacteroidales</taxon>
        <taxon>Paludibacteraceae</taxon>
        <taxon>Paludibacter</taxon>
    </lineage>
</organism>
<dbReference type="STRING" id="681398.PJIAN_1832"/>
<protein>
    <submittedName>
        <fullName evidence="2">REP element-mobilizing transposase RayT</fullName>
    </submittedName>
</protein>
<dbReference type="SUPFAM" id="SSF143422">
    <property type="entry name" value="Transposase IS200-like"/>
    <property type="match status" value="1"/>
</dbReference>
<dbReference type="GO" id="GO:0006313">
    <property type="term" value="P:DNA transposition"/>
    <property type="evidence" value="ECO:0007669"/>
    <property type="project" value="InterPro"/>
</dbReference>
<dbReference type="PANTHER" id="PTHR36966:SF1">
    <property type="entry name" value="REP-ASSOCIATED TYROSINE TRANSPOSASE"/>
    <property type="match status" value="1"/>
</dbReference>
<dbReference type="GO" id="GO:0043565">
    <property type="term" value="F:sequence-specific DNA binding"/>
    <property type="evidence" value="ECO:0007669"/>
    <property type="project" value="TreeGrafter"/>
</dbReference>
<gene>
    <name evidence="2" type="ORF">PJIAN_1832</name>
</gene>
<dbReference type="InterPro" id="IPR002686">
    <property type="entry name" value="Transposase_17"/>
</dbReference>
<dbReference type="EMBL" id="BDCR01000001">
    <property type="protein sequence ID" value="GAT62239.1"/>
    <property type="molecule type" value="Genomic_DNA"/>
</dbReference>
<dbReference type="PANTHER" id="PTHR36966">
    <property type="entry name" value="REP-ASSOCIATED TYROSINE TRANSPOSASE"/>
    <property type="match status" value="1"/>
</dbReference>
<dbReference type="Gene3D" id="3.30.70.1290">
    <property type="entry name" value="Transposase IS200-like"/>
    <property type="match status" value="1"/>
</dbReference>
<keyword evidence="3" id="KW-1185">Reference proteome</keyword>
<proteinExistence type="predicted"/>
<dbReference type="RefSeq" id="WP_068702265.1">
    <property type="nucleotide sequence ID" value="NZ_BDCR01000001.1"/>
</dbReference>
<name>A0A170Z0S6_9BACT</name>
<dbReference type="SMART" id="SM01321">
    <property type="entry name" value="Y1_Tnp"/>
    <property type="match status" value="1"/>
</dbReference>
<dbReference type="GO" id="GO:0004803">
    <property type="term" value="F:transposase activity"/>
    <property type="evidence" value="ECO:0007669"/>
    <property type="project" value="InterPro"/>
</dbReference>
<evidence type="ECO:0000259" key="1">
    <source>
        <dbReference type="SMART" id="SM01321"/>
    </source>
</evidence>
<dbReference type="InterPro" id="IPR052715">
    <property type="entry name" value="RAYT_transposase"/>
</dbReference>
<dbReference type="InterPro" id="IPR036515">
    <property type="entry name" value="Transposase_17_sf"/>
</dbReference>
<dbReference type="AlphaFoldDB" id="A0A170Z0S6"/>
<evidence type="ECO:0000313" key="2">
    <source>
        <dbReference type="EMBL" id="GAT62239.1"/>
    </source>
</evidence>
<evidence type="ECO:0000313" key="3">
    <source>
        <dbReference type="Proteomes" id="UP000076586"/>
    </source>
</evidence>
<reference evidence="3" key="1">
    <citation type="submission" date="2016-04" db="EMBL/GenBank/DDBJ databases">
        <title>Draft genome sequence of Paludibacter jiangxiensis strain NM7.</title>
        <authorList>
            <person name="Qiu Y."/>
            <person name="Matsuura N."/>
            <person name="Ohashi A."/>
            <person name="Tourlousse M.D."/>
            <person name="Sekiguchi Y."/>
        </authorList>
    </citation>
    <scope>NUCLEOTIDE SEQUENCE [LARGE SCALE GENOMIC DNA]</scope>
    <source>
        <strain evidence="3">NM7</strain>
    </source>
</reference>
<sequence>MSDRFQYKYRIPSARLNDWDYRRDGFYFITICTKGRQCDFGKIVDGKMELSGAGVLADVLWHEIKNHISTVELGEFVVMPNHIHGILKLTNAVLDSDSGSGSVETLHATSLQSMSTSLQTPPSLVQPVVKNVQMAVISPKKGSVSVIVRSYKSAVSRHARRLGFELEWQERFHDHIIRGKEEYQHIAEYIVQNPAKWEEDKFYSE</sequence>